<organism evidence="2 3">
    <name type="scientific">Gigaspora margarita</name>
    <dbReference type="NCBI Taxonomy" id="4874"/>
    <lineage>
        <taxon>Eukaryota</taxon>
        <taxon>Fungi</taxon>
        <taxon>Fungi incertae sedis</taxon>
        <taxon>Mucoromycota</taxon>
        <taxon>Glomeromycotina</taxon>
        <taxon>Glomeromycetes</taxon>
        <taxon>Diversisporales</taxon>
        <taxon>Gigasporaceae</taxon>
        <taxon>Gigaspora</taxon>
    </lineage>
</organism>
<comment type="caution">
    <text evidence="2">The sequence shown here is derived from an EMBL/GenBank/DDBJ whole genome shotgun (WGS) entry which is preliminary data.</text>
</comment>
<reference evidence="2 3" key="1">
    <citation type="submission" date="2021-06" db="EMBL/GenBank/DDBJ databases">
        <authorList>
            <person name="Kallberg Y."/>
            <person name="Tangrot J."/>
            <person name="Rosling A."/>
        </authorList>
    </citation>
    <scope>NUCLEOTIDE SEQUENCE [LARGE SCALE GENOMIC DNA]</scope>
    <source>
        <strain evidence="2 3">120-4 pot B 10/14</strain>
    </source>
</reference>
<evidence type="ECO:0000313" key="2">
    <source>
        <dbReference type="EMBL" id="CAG8835014.1"/>
    </source>
</evidence>
<sequence>LDTYYNFDELVKELLEQIADRSNNKKTNLEALLRNLAIEYKALIQKWAPENEAAQKIQNK</sequence>
<gene>
    <name evidence="2" type="ORF">GMARGA_LOCUS32354</name>
</gene>
<dbReference type="EMBL" id="CAJVQB010050627">
    <property type="protein sequence ID" value="CAG8835014.1"/>
    <property type="molecule type" value="Genomic_DNA"/>
</dbReference>
<evidence type="ECO:0000256" key="1">
    <source>
        <dbReference type="SAM" id="Coils"/>
    </source>
</evidence>
<protein>
    <submittedName>
        <fullName evidence="2">34519_t:CDS:1</fullName>
    </submittedName>
</protein>
<proteinExistence type="predicted"/>
<evidence type="ECO:0000313" key="3">
    <source>
        <dbReference type="Proteomes" id="UP000789901"/>
    </source>
</evidence>
<dbReference type="Proteomes" id="UP000789901">
    <property type="component" value="Unassembled WGS sequence"/>
</dbReference>
<feature type="non-terminal residue" evidence="2">
    <location>
        <position position="1"/>
    </location>
</feature>
<feature type="coiled-coil region" evidence="1">
    <location>
        <begin position="12"/>
        <end position="46"/>
    </location>
</feature>
<keyword evidence="3" id="KW-1185">Reference proteome</keyword>
<name>A0ABN7WL48_GIGMA</name>
<accession>A0ABN7WL48</accession>
<keyword evidence="1" id="KW-0175">Coiled coil</keyword>